<dbReference type="EMBL" id="KN822068">
    <property type="protein sequence ID" value="KIM59860.1"/>
    <property type="molecule type" value="Genomic_DNA"/>
</dbReference>
<dbReference type="OrthoDB" id="3253684at2759"/>
<dbReference type="PANTHER" id="PTHR33096">
    <property type="entry name" value="CXC2 DOMAIN-CONTAINING PROTEIN"/>
    <property type="match status" value="1"/>
</dbReference>
<feature type="compositionally biased region" description="Polar residues" evidence="1">
    <location>
        <begin position="305"/>
        <end position="316"/>
    </location>
</feature>
<feature type="region of interest" description="Disordered" evidence="1">
    <location>
        <begin position="305"/>
        <end position="332"/>
    </location>
</feature>
<organism evidence="2 3">
    <name type="scientific">Scleroderma citrinum Foug A</name>
    <dbReference type="NCBI Taxonomy" id="1036808"/>
    <lineage>
        <taxon>Eukaryota</taxon>
        <taxon>Fungi</taxon>
        <taxon>Dikarya</taxon>
        <taxon>Basidiomycota</taxon>
        <taxon>Agaricomycotina</taxon>
        <taxon>Agaricomycetes</taxon>
        <taxon>Agaricomycetidae</taxon>
        <taxon>Boletales</taxon>
        <taxon>Sclerodermatineae</taxon>
        <taxon>Sclerodermataceae</taxon>
        <taxon>Scleroderma</taxon>
    </lineage>
</organism>
<dbReference type="PANTHER" id="PTHR33096:SF1">
    <property type="entry name" value="CXC1-LIKE CYSTEINE CLUSTER ASSOCIATED WITH KDZ TRANSPOSASES DOMAIN-CONTAINING PROTEIN"/>
    <property type="match status" value="1"/>
</dbReference>
<dbReference type="AlphaFoldDB" id="A0A0C3DGM3"/>
<sequence>MIVNIPSQASKHHYALSRLAQLQSATGTDTFKHESCSTKLQWESEAVDDFPMDEEYVLSDTDHDMQDGEQHIGETQLITSNRRIIPDPPSECLYNSWKTLIPTLVLPFLNYTSRTLGKPLPPCLPSILLCKQNDCERKMMKILCLLFDYFVTIEVVSCKCSTVAQVLVNAGLFPTAPSQPCMAVSIDLLAFYRSLFEQLCDAINALTSALHTHYVRRGFRMVNKYVRFCTRISIIPCVTAPHNEAVHEPFRHGLGFSMQWFDVLHVEVEQRIEASLQTCRERIKASKFPQVTPSTPISCTRNQTSPFIESSRSYPTTPKYDPSTPTSPYDLISSPSKSSLSSGYCAPILVQRCPACFAGTTFGRTLSDGGDIHVAMDGNFHHHHRRSAGTSPSFYDPAYFLPKHQVDAISAHIKKQRRMPPKAHKILVPNEAIDSCESSYEAADGKKQKASMDSFDDTGVMALICHHDIPLFFANINSPSEQQKYSVALLTHLFTLLPLQATVVGLYDVGCILDRSISLYNILPEQIAAQLRFATTAMHAYSHEWACQLVYNPHLAPSLGLSDGEGTERLWSCLIKLIGIERSSLRQRCIWLIDHQAAAIGTEMRTDLGDWIKQRLRRGVQEQGRLAQDQIEDYGIEVKELASQWASQKESQLSVRSQLDTVLVLQADVDITEKAIQTAKKAIDKESAAADTLSALASLERTHDRLIAKVKVLYASLNVQTKFPELDSISLDFVRTLLLACDLKINIRKRAIGSFFEWDKLDRAVGGAQKVLVELALHIPENEIFYFALHERRNDILSLSSCWSNPLVSSSRFDSQTNGATILAESLSGGHPQISLSWLSPTTVDVQAPEDAPEEAHVDLNNIIGLQEAVRELEHEVFADLFSEEPGLLDEDAVDDELTVTVTIIWEPPQNMSLDVPQALVSNRYKTAATEVAPIQQHEIDGGYRLSFAPEDVLILANPTGCLNDVCINGCIPLLFSLIKPPDADRFAVFSMHDLLHIRYNGSDESLWRGTWHTKFWTKEIWIFPIHRPSPVGHWVLCITLLPRQELCLFDSLAEEKGWPADVQGVMKLITRLLHIASKKSLGVHVDSRPWIA</sequence>
<evidence type="ECO:0000256" key="1">
    <source>
        <dbReference type="SAM" id="MobiDB-lite"/>
    </source>
</evidence>
<protein>
    <recommendedName>
        <fullName evidence="4">Ubiquitin-like protease family profile domain-containing protein</fullName>
    </recommendedName>
</protein>
<dbReference type="Proteomes" id="UP000053989">
    <property type="component" value="Unassembled WGS sequence"/>
</dbReference>
<reference evidence="3" key="2">
    <citation type="submission" date="2015-01" db="EMBL/GenBank/DDBJ databases">
        <title>Evolutionary Origins and Diversification of the Mycorrhizal Mutualists.</title>
        <authorList>
            <consortium name="DOE Joint Genome Institute"/>
            <consortium name="Mycorrhizal Genomics Consortium"/>
            <person name="Kohler A."/>
            <person name="Kuo A."/>
            <person name="Nagy L.G."/>
            <person name="Floudas D."/>
            <person name="Copeland A."/>
            <person name="Barry K.W."/>
            <person name="Cichocki N."/>
            <person name="Veneault-Fourrey C."/>
            <person name="LaButti K."/>
            <person name="Lindquist E.A."/>
            <person name="Lipzen A."/>
            <person name="Lundell T."/>
            <person name="Morin E."/>
            <person name="Murat C."/>
            <person name="Riley R."/>
            <person name="Ohm R."/>
            <person name="Sun H."/>
            <person name="Tunlid A."/>
            <person name="Henrissat B."/>
            <person name="Grigoriev I.V."/>
            <person name="Hibbett D.S."/>
            <person name="Martin F."/>
        </authorList>
    </citation>
    <scope>NUCLEOTIDE SEQUENCE [LARGE SCALE GENOMIC DNA]</scope>
    <source>
        <strain evidence="3">Foug A</strain>
    </source>
</reference>
<evidence type="ECO:0000313" key="2">
    <source>
        <dbReference type="EMBL" id="KIM59860.1"/>
    </source>
</evidence>
<dbReference type="InterPro" id="IPR040521">
    <property type="entry name" value="KDZ"/>
</dbReference>
<dbReference type="InParanoid" id="A0A0C3DGM3"/>
<dbReference type="Gene3D" id="3.40.395.10">
    <property type="entry name" value="Adenoviral Proteinase, Chain A"/>
    <property type="match status" value="1"/>
</dbReference>
<gene>
    <name evidence="2" type="ORF">SCLCIDRAFT_26963</name>
</gene>
<keyword evidence="3" id="KW-1185">Reference proteome</keyword>
<dbReference type="STRING" id="1036808.A0A0C3DGM3"/>
<evidence type="ECO:0008006" key="4">
    <source>
        <dbReference type="Google" id="ProtNLM"/>
    </source>
</evidence>
<dbReference type="InterPro" id="IPR038765">
    <property type="entry name" value="Papain-like_cys_pep_sf"/>
</dbReference>
<name>A0A0C3DGM3_9AGAM</name>
<dbReference type="SUPFAM" id="SSF54001">
    <property type="entry name" value="Cysteine proteinases"/>
    <property type="match status" value="1"/>
</dbReference>
<reference evidence="2 3" key="1">
    <citation type="submission" date="2014-04" db="EMBL/GenBank/DDBJ databases">
        <authorList>
            <consortium name="DOE Joint Genome Institute"/>
            <person name="Kuo A."/>
            <person name="Kohler A."/>
            <person name="Nagy L.G."/>
            <person name="Floudas D."/>
            <person name="Copeland A."/>
            <person name="Barry K.W."/>
            <person name="Cichocki N."/>
            <person name="Veneault-Fourrey C."/>
            <person name="LaButti K."/>
            <person name="Lindquist E.A."/>
            <person name="Lipzen A."/>
            <person name="Lundell T."/>
            <person name="Morin E."/>
            <person name="Murat C."/>
            <person name="Sun H."/>
            <person name="Tunlid A."/>
            <person name="Henrissat B."/>
            <person name="Grigoriev I.V."/>
            <person name="Hibbett D.S."/>
            <person name="Martin F."/>
            <person name="Nordberg H.P."/>
            <person name="Cantor M.N."/>
            <person name="Hua S.X."/>
        </authorList>
    </citation>
    <scope>NUCLEOTIDE SEQUENCE [LARGE SCALE GENOMIC DNA]</scope>
    <source>
        <strain evidence="2 3">Foug A</strain>
    </source>
</reference>
<dbReference type="Pfam" id="PF18758">
    <property type="entry name" value="KDZ"/>
    <property type="match status" value="1"/>
</dbReference>
<evidence type="ECO:0000313" key="3">
    <source>
        <dbReference type="Proteomes" id="UP000053989"/>
    </source>
</evidence>
<proteinExistence type="predicted"/>
<accession>A0A0C3DGM3</accession>
<dbReference type="HOGENOM" id="CLU_004552_0_0_1"/>